<dbReference type="InterPro" id="IPR004045">
    <property type="entry name" value="Glutathione_S-Trfase_N"/>
</dbReference>
<accession>A0A1M5E0X7</accession>
<dbReference type="InterPro" id="IPR036249">
    <property type="entry name" value="Thioredoxin-like_sf"/>
</dbReference>
<evidence type="ECO:0000256" key="1">
    <source>
        <dbReference type="ARBA" id="ARBA00012452"/>
    </source>
</evidence>
<sequence length="204" mass="22587">MTYTVYDASRAPNPRRVRMFLAEKGVDVNYVQLDIQKGENLSPAMLAKNPMGKLPILELADGTCISETDAICTYIEAMHPEPPLLGTTPLEKGIVGMWQRRVDQCLMLPVTQCFQHSTGYFKDRMTPVPAFGEQAGKDVVAFLDILDARMGESDFIAGDAFTVADIIALCAIDFARVVKIRLAEHQENLKRWHQLVSARASASA</sequence>
<dbReference type="EMBL" id="FQWD01000001">
    <property type="protein sequence ID" value="SHF72840.1"/>
    <property type="molecule type" value="Genomic_DNA"/>
</dbReference>
<dbReference type="PANTHER" id="PTHR43900:SF97">
    <property type="entry name" value="GLUTATHIONE TRANSFERASE"/>
    <property type="match status" value="1"/>
</dbReference>
<dbReference type="SFLD" id="SFLDS00019">
    <property type="entry name" value="Glutathione_Transferase_(cytos"/>
    <property type="match status" value="1"/>
</dbReference>
<dbReference type="InterPro" id="IPR040079">
    <property type="entry name" value="Glutathione_S-Trfase"/>
</dbReference>
<keyword evidence="2 6" id="KW-0808">Transferase</keyword>
<dbReference type="RefSeq" id="WP_073316647.1">
    <property type="nucleotide sequence ID" value="NZ_FQWD01000001.1"/>
</dbReference>
<dbReference type="InterPro" id="IPR010987">
    <property type="entry name" value="Glutathione-S-Trfase_C-like"/>
</dbReference>
<evidence type="ECO:0000313" key="6">
    <source>
        <dbReference type="EMBL" id="SHF72840.1"/>
    </source>
</evidence>
<dbReference type="InterPro" id="IPR036282">
    <property type="entry name" value="Glutathione-S-Trfase_C_sf"/>
</dbReference>
<gene>
    <name evidence="6" type="ORF">SAMN05216361_0208</name>
</gene>
<dbReference type="STRING" id="634436.SAMN05216361_0208"/>
<dbReference type="GO" id="GO:0004364">
    <property type="term" value="F:glutathione transferase activity"/>
    <property type="evidence" value="ECO:0007669"/>
    <property type="project" value="UniProtKB-EC"/>
</dbReference>
<evidence type="ECO:0000259" key="5">
    <source>
        <dbReference type="PROSITE" id="PS50405"/>
    </source>
</evidence>
<feature type="domain" description="GST N-terminal" evidence="4">
    <location>
        <begin position="1"/>
        <end position="83"/>
    </location>
</feature>
<dbReference type="CDD" id="cd03051">
    <property type="entry name" value="GST_N_GTT2_like"/>
    <property type="match status" value="1"/>
</dbReference>
<dbReference type="Gene3D" id="1.20.1050.10">
    <property type="match status" value="1"/>
</dbReference>
<dbReference type="AlphaFoldDB" id="A0A1M5E0X7"/>
<dbReference type="EC" id="2.5.1.18" evidence="1"/>
<organism evidence="6 7">
    <name type="scientific">Marisediminitalea aggregata</name>
    <dbReference type="NCBI Taxonomy" id="634436"/>
    <lineage>
        <taxon>Bacteria</taxon>
        <taxon>Pseudomonadati</taxon>
        <taxon>Pseudomonadota</taxon>
        <taxon>Gammaproteobacteria</taxon>
        <taxon>Alteromonadales</taxon>
        <taxon>Alteromonadaceae</taxon>
        <taxon>Marisediminitalea</taxon>
    </lineage>
</organism>
<dbReference type="OrthoDB" id="9797500at2"/>
<evidence type="ECO:0000259" key="4">
    <source>
        <dbReference type="PROSITE" id="PS50404"/>
    </source>
</evidence>
<evidence type="ECO:0000313" key="7">
    <source>
        <dbReference type="Proteomes" id="UP000184520"/>
    </source>
</evidence>
<dbReference type="SUPFAM" id="SSF52833">
    <property type="entry name" value="Thioredoxin-like"/>
    <property type="match status" value="1"/>
</dbReference>
<dbReference type="SFLD" id="SFLDG00358">
    <property type="entry name" value="Main_(cytGST)"/>
    <property type="match status" value="1"/>
</dbReference>
<dbReference type="PROSITE" id="PS50405">
    <property type="entry name" value="GST_CTER"/>
    <property type="match status" value="1"/>
</dbReference>
<dbReference type="InterPro" id="IPR034345">
    <property type="entry name" value="Gtt2-like_N"/>
</dbReference>
<dbReference type="Pfam" id="PF02798">
    <property type="entry name" value="GST_N"/>
    <property type="match status" value="1"/>
</dbReference>
<dbReference type="Gene3D" id="3.40.30.10">
    <property type="entry name" value="Glutaredoxin"/>
    <property type="match status" value="1"/>
</dbReference>
<evidence type="ECO:0000256" key="3">
    <source>
        <dbReference type="RuleBase" id="RU003494"/>
    </source>
</evidence>
<dbReference type="Proteomes" id="UP000184520">
    <property type="component" value="Unassembled WGS sequence"/>
</dbReference>
<dbReference type="GO" id="GO:0005737">
    <property type="term" value="C:cytoplasm"/>
    <property type="evidence" value="ECO:0007669"/>
    <property type="project" value="TreeGrafter"/>
</dbReference>
<keyword evidence="7" id="KW-1185">Reference proteome</keyword>
<feature type="domain" description="GST C-terminal" evidence="5">
    <location>
        <begin position="88"/>
        <end position="204"/>
    </location>
</feature>
<dbReference type="SUPFAM" id="SSF47616">
    <property type="entry name" value="GST C-terminal domain-like"/>
    <property type="match status" value="1"/>
</dbReference>
<proteinExistence type="inferred from homology"/>
<dbReference type="InterPro" id="IPR004046">
    <property type="entry name" value="GST_C"/>
</dbReference>
<name>A0A1M5E0X7_9ALTE</name>
<comment type="similarity">
    <text evidence="3">Belongs to the GST superfamily.</text>
</comment>
<protein>
    <recommendedName>
        <fullName evidence="1">glutathione transferase</fullName>
        <ecNumber evidence="1">2.5.1.18</ecNumber>
    </recommendedName>
</protein>
<dbReference type="GO" id="GO:0043295">
    <property type="term" value="F:glutathione binding"/>
    <property type="evidence" value="ECO:0007669"/>
    <property type="project" value="TreeGrafter"/>
</dbReference>
<reference evidence="7" key="1">
    <citation type="submission" date="2016-11" db="EMBL/GenBank/DDBJ databases">
        <authorList>
            <person name="Varghese N."/>
            <person name="Submissions S."/>
        </authorList>
    </citation>
    <scope>NUCLEOTIDE SEQUENCE [LARGE SCALE GENOMIC DNA]</scope>
    <source>
        <strain evidence="7">CGMCC 1.8995</strain>
    </source>
</reference>
<dbReference type="PANTHER" id="PTHR43900">
    <property type="entry name" value="GLUTATHIONE S-TRANSFERASE RHO"/>
    <property type="match status" value="1"/>
</dbReference>
<evidence type="ECO:0000256" key="2">
    <source>
        <dbReference type="ARBA" id="ARBA00022679"/>
    </source>
</evidence>
<dbReference type="Pfam" id="PF00043">
    <property type="entry name" value="GST_C"/>
    <property type="match status" value="1"/>
</dbReference>
<dbReference type="PROSITE" id="PS50404">
    <property type="entry name" value="GST_NTER"/>
    <property type="match status" value="1"/>
</dbReference>